<dbReference type="RefSeq" id="WP_011830053.1">
    <property type="nucleotide sequence ID" value="NC_008825.1"/>
</dbReference>
<evidence type="ECO:0000313" key="1">
    <source>
        <dbReference type="EMBL" id="ABM95420.1"/>
    </source>
</evidence>
<dbReference type="STRING" id="420662.Mpe_A2465"/>
<sequence length="95" mass="9984">MDAGYQSFNNRDELTRARVAGCFSCLGIFRPADIVFWLHEDSTAACPICGADTVLPHVDSLAALRAIHAGLVSTEETIPAVLDMTPPAGRGPGGT</sequence>
<dbReference type="EMBL" id="CP000555">
    <property type="protein sequence ID" value="ABM95420.1"/>
    <property type="molecule type" value="Genomic_DNA"/>
</dbReference>
<dbReference type="HOGENOM" id="CLU_166779_0_0_4"/>
<accession>A2SIN1</accession>
<evidence type="ECO:0000313" key="2">
    <source>
        <dbReference type="Proteomes" id="UP000000366"/>
    </source>
</evidence>
<name>A2SIN1_METPP</name>
<proteinExistence type="predicted"/>
<reference evidence="1 2" key="1">
    <citation type="journal article" date="2007" name="J. Bacteriol.">
        <title>Whole-genome analysis of the methyl tert-butyl ether-degrading beta-proteobacterium Methylibium petroleiphilum PM1.</title>
        <authorList>
            <person name="Kane S.R."/>
            <person name="Chakicherla A.Y."/>
            <person name="Chain P.S.G."/>
            <person name="Schmidt R."/>
            <person name="Shin M.W."/>
            <person name="Legler T.C."/>
            <person name="Scow K.M."/>
            <person name="Larimer F.W."/>
            <person name="Lucas S.M."/>
            <person name="Richardson P.M."/>
            <person name="Hristova K.R."/>
        </authorList>
    </citation>
    <scope>NUCLEOTIDE SEQUENCE [LARGE SCALE GENOMIC DNA]</scope>
    <source>
        <strain evidence="2">ATCC BAA-1232 / LMG 22953 / PM1</strain>
    </source>
</reference>
<dbReference type="KEGG" id="mpt:Mpe_A2465"/>
<dbReference type="Proteomes" id="UP000000366">
    <property type="component" value="Chromosome"/>
</dbReference>
<evidence type="ECO:0008006" key="3">
    <source>
        <dbReference type="Google" id="ProtNLM"/>
    </source>
</evidence>
<organism evidence="1 2">
    <name type="scientific">Methylibium petroleiphilum (strain ATCC BAA-1232 / LMG 22953 / PM1)</name>
    <dbReference type="NCBI Taxonomy" id="420662"/>
    <lineage>
        <taxon>Bacteria</taxon>
        <taxon>Pseudomonadati</taxon>
        <taxon>Pseudomonadota</taxon>
        <taxon>Betaproteobacteria</taxon>
        <taxon>Burkholderiales</taxon>
        <taxon>Sphaerotilaceae</taxon>
        <taxon>Methylibium</taxon>
    </lineage>
</organism>
<dbReference type="AlphaFoldDB" id="A2SIN1"/>
<keyword evidence="2" id="KW-1185">Reference proteome</keyword>
<gene>
    <name evidence="1" type="ordered locus">Mpe_A2465</name>
</gene>
<protein>
    <recommendedName>
        <fullName evidence="3">Cytoplasmic protein</fullName>
    </recommendedName>
</protein>